<reference evidence="2" key="2">
    <citation type="submission" date="2014-05" db="EMBL/GenBank/DDBJ databases">
        <authorList>
            <person name="Aslett A.Martin."/>
            <person name="De Silva Nishadi"/>
        </authorList>
    </citation>
    <scope>NUCLEOTIDE SEQUENCE</scope>
    <source>
        <strain evidence="2">YM</strain>
    </source>
</reference>
<proteinExistence type="predicted"/>
<organism evidence="2 5">
    <name type="scientific">Plasmodium yoelii</name>
    <dbReference type="NCBI Taxonomy" id="5861"/>
    <lineage>
        <taxon>Eukaryota</taxon>
        <taxon>Sar</taxon>
        <taxon>Alveolata</taxon>
        <taxon>Apicomplexa</taxon>
        <taxon>Aconoidasida</taxon>
        <taxon>Haemosporida</taxon>
        <taxon>Plasmodiidae</taxon>
        <taxon>Plasmodium</taxon>
        <taxon>Plasmodium (Vinckeia)</taxon>
    </lineage>
</organism>
<dbReference type="OMA" id="RKINEFY"/>
<evidence type="ECO:0000313" key="5">
    <source>
        <dbReference type="Proteomes" id="UP000072904"/>
    </source>
</evidence>
<evidence type="ECO:0000313" key="3">
    <source>
        <dbReference type="EMBL" id="VTZ79723.1"/>
    </source>
</evidence>
<reference evidence="3" key="3">
    <citation type="submission" date="2014-05" db="EMBL/GenBank/DDBJ databases">
        <authorList>
            <person name="Aslett M.A."/>
            <person name="De Silva N."/>
        </authorList>
    </citation>
    <scope>NUCLEOTIDE SEQUENCE</scope>
    <source>
        <strain evidence="3">17X</strain>
    </source>
</reference>
<gene>
    <name evidence="3" type="ORF">PY17X_1145100</name>
    <name evidence="2" type="ORF">PYYM_1146100</name>
</gene>
<evidence type="ECO:0000313" key="4">
    <source>
        <dbReference type="Proteomes" id="UP000072874"/>
    </source>
</evidence>
<evidence type="ECO:0000313" key="2">
    <source>
        <dbReference type="EMBL" id="CDU19138.1"/>
    </source>
</evidence>
<name>A0A077Y6W1_PLAYE</name>
<feature type="signal peptide" evidence="1">
    <location>
        <begin position="1"/>
        <end position="22"/>
    </location>
</feature>
<dbReference type="GeneID" id="3830270"/>
<protein>
    <recommendedName>
        <fullName evidence="6">Fam-b protein</fullName>
    </recommendedName>
</protein>
<dbReference type="AlphaFoldDB" id="A0A077Y6W1"/>
<dbReference type="VEuPathDB" id="PlasmoDB:PY03079"/>
<accession>A0A077Y6W1</accession>
<evidence type="ECO:0008006" key="6">
    <source>
        <dbReference type="Google" id="ProtNLM"/>
    </source>
</evidence>
<dbReference type="EMBL" id="LM993665">
    <property type="protein sequence ID" value="VTZ79723.1"/>
    <property type="molecule type" value="Genomic_DNA"/>
</dbReference>
<dbReference type="KEGG" id="pyo:PY17X_1145100"/>
<dbReference type="Proteomes" id="UP000072874">
    <property type="component" value="Chromosome 11"/>
</dbReference>
<keyword evidence="1" id="KW-0732">Signal</keyword>
<reference evidence="3" key="4">
    <citation type="submission" date="2019-05" db="EMBL/GenBank/DDBJ databases">
        <authorList>
            <consortium name="Pathogen Informatics"/>
        </authorList>
    </citation>
    <scope>NUCLEOTIDE SEQUENCE</scope>
    <source>
        <strain evidence="3">17X</strain>
    </source>
</reference>
<dbReference type="OrthoDB" id="370969at2759"/>
<dbReference type="VEuPathDB" id="PlasmoDB:PYYM_1146100"/>
<dbReference type="VEuPathDB" id="PlasmoDB:Py17XNL_001105840"/>
<dbReference type="EMBL" id="LK934639">
    <property type="protein sequence ID" value="CDU19138.1"/>
    <property type="molecule type" value="Genomic_DNA"/>
</dbReference>
<dbReference type="Proteomes" id="UP000072904">
    <property type="component" value="Chromosome 11"/>
</dbReference>
<reference evidence="4 5" key="1">
    <citation type="journal article" date="2014" name="BMC Biol.">
        <title>A comprehensive evaluation of rodent malaria parasite genomes and gene expression.</title>
        <authorList>
            <person name="Otto T.D."/>
            <person name="Bohme U."/>
            <person name="Jackson A.P."/>
            <person name="Hunt M."/>
            <person name="Franke-Fayard B."/>
            <person name="Hoeijmakers W.A."/>
            <person name="Religa A.A."/>
            <person name="Robertson L."/>
            <person name="Sanders M."/>
            <person name="Ogun S.A."/>
            <person name="Cunningham D."/>
            <person name="Erhart A."/>
            <person name="Billker O."/>
            <person name="Khan S.M."/>
            <person name="Stunnenberg H.G."/>
            <person name="Langhorne J."/>
            <person name="Holder A.A."/>
            <person name="Waters A.P."/>
            <person name="Newbold C.I."/>
            <person name="Pain A."/>
            <person name="Berriman M."/>
            <person name="Janse C.J."/>
        </authorList>
    </citation>
    <scope>NUCLEOTIDE SEQUENCE [LARGE SCALE GENOMIC DNA]</scope>
    <source>
        <strain evidence="3 4">17X</strain>
        <strain evidence="2 5">YM</strain>
    </source>
</reference>
<dbReference type="VEuPathDB" id="PlasmoDB:PY17X_1145100"/>
<dbReference type="RefSeq" id="XP_731044.1">
    <property type="nucleotide sequence ID" value="XM_725951.1"/>
</dbReference>
<evidence type="ECO:0000256" key="1">
    <source>
        <dbReference type="SAM" id="SignalP"/>
    </source>
</evidence>
<sequence length="252" mass="29652">MTKVCMAYWLSFCLFYFEVVRGKSIATKWENFKTLNTGNNGHREIDALINKDMGDNYLDKRTKKSHMNKNSNKLRNIKKSNIKKNDISIHKSSNNHTFLSLKTNVKIDNDDKESINETKNENEETIRITADNEVNNISNGNNKIMNNQMNILRDITDKIKADKTVKNIGEINEIDIPTIAQEERKIDDFHEYENKTFQNIRKNKENIYKMINTDLDILLKPAQKEYMKVAKVIKDNLLREYEEILQEELLEE</sequence>
<feature type="chain" id="PRO_5014501942" description="Fam-b protein" evidence="1">
    <location>
        <begin position="23"/>
        <end position="252"/>
    </location>
</feature>